<organism evidence="1 2">
    <name type="scientific">Bacillus pseudomycoides</name>
    <dbReference type="NCBI Taxonomy" id="64104"/>
    <lineage>
        <taxon>Bacteria</taxon>
        <taxon>Bacillati</taxon>
        <taxon>Bacillota</taxon>
        <taxon>Bacilli</taxon>
        <taxon>Bacillales</taxon>
        <taxon>Bacillaceae</taxon>
        <taxon>Bacillus</taxon>
        <taxon>Bacillus cereus group</taxon>
    </lineage>
</organism>
<evidence type="ECO:0000313" key="2">
    <source>
        <dbReference type="Proteomes" id="UP001248134"/>
    </source>
</evidence>
<sequence length="218" mass="25299">MGSRIMHLIIANGIAEKLSIPDKTSFLLGGVAPDAVHSKEEKNVSHFYTGTTKNYTRRIDYGTFLQKYKKHMDSSFILGYYTHLIADDNWLNGFFLPWLKNRIEHDQTILSMYHNDFKLLNGKLLHLYDKDQQLFPFLNQKATIANIEEVSEESVLAFKKLIFDDMLYSKQDLHTNLQVFTFDQIVGYVETAIEKGVFYLEQLSNNRSTTNILKPSFL</sequence>
<protein>
    <submittedName>
        <fullName evidence="1">Zinc dependent phospholipase C family protein</fullName>
    </submittedName>
</protein>
<gene>
    <name evidence="1" type="ORF">FOS08_26895</name>
</gene>
<name>A0AAJ3R613_9BACI</name>
<dbReference type="Proteomes" id="UP001248134">
    <property type="component" value="Unassembled WGS sequence"/>
</dbReference>
<comment type="caution">
    <text evidence="1">The sequence shown here is derived from an EMBL/GenBank/DDBJ whole genome shotgun (WGS) entry which is preliminary data.</text>
</comment>
<evidence type="ECO:0000313" key="1">
    <source>
        <dbReference type="EMBL" id="MDR4329345.1"/>
    </source>
</evidence>
<proteinExistence type="predicted"/>
<accession>A0AAJ3R613</accession>
<dbReference type="EMBL" id="VLYX01000060">
    <property type="protein sequence ID" value="MDR4329345.1"/>
    <property type="molecule type" value="Genomic_DNA"/>
</dbReference>
<dbReference type="AlphaFoldDB" id="A0AAJ3R613"/>
<dbReference type="RefSeq" id="WP_098114736.1">
    <property type="nucleotide sequence ID" value="NZ_JARMBS010000077.1"/>
</dbReference>
<reference evidence="1" key="1">
    <citation type="submission" date="2019-07" db="EMBL/GenBank/DDBJ databases">
        <title>Phylogenomic Reclassification of ATCC Bacillus Strains and Various Taxa within the Genus Bacillus.</title>
        <authorList>
            <person name="Riojas M.A."/>
            <person name="Frank A.M."/>
            <person name="Fenn S.L."/>
            <person name="King S.P."/>
            <person name="Brower S.M."/>
            <person name="Hazbon M.H."/>
        </authorList>
    </citation>
    <scope>NUCLEOTIDE SEQUENCE</scope>
    <source>
        <strain evidence="1">NR-12239</strain>
    </source>
</reference>